<comment type="similarity">
    <text evidence="2">Belongs to the peroxisomal membrane protein PXMP2/4 family.</text>
</comment>
<feature type="transmembrane region" description="Helical" evidence="7">
    <location>
        <begin position="415"/>
        <end position="432"/>
    </location>
</feature>
<evidence type="ECO:0000256" key="7">
    <source>
        <dbReference type="SAM" id="Phobius"/>
    </source>
</evidence>
<keyword evidence="4 7" id="KW-1133">Transmembrane helix</keyword>
<dbReference type="GO" id="GO:0016020">
    <property type="term" value="C:membrane"/>
    <property type="evidence" value="ECO:0007669"/>
    <property type="project" value="UniProtKB-SubCell"/>
</dbReference>
<evidence type="ECO:0000256" key="6">
    <source>
        <dbReference type="SAM" id="MobiDB-lite"/>
    </source>
</evidence>
<dbReference type="AlphaFoldDB" id="A0A835T122"/>
<dbReference type="OrthoDB" id="547514at2759"/>
<evidence type="ECO:0000256" key="5">
    <source>
        <dbReference type="ARBA" id="ARBA00023136"/>
    </source>
</evidence>
<proteinExistence type="inferred from homology"/>
<evidence type="ECO:0000313" key="9">
    <source>
        <dbReference type="Proteomes" id="UP000650467"/>
    </source>
</evidence>
<organism evidence="8 9">
    <name type="scientific">Chlamydomonas incerta</name>
    <dbReference type="NCBI Taxonomy" id="51695"/>
    <lineage>
        <taxon>Eukaryota</taxon>
        <taxon>Viridiplantae</taxon>
        <taxon>Chlorophyta</taxon>
        <taxon>core chlorophytes</taxon>
        <taxon>Chlorophyceae</taxon>
        <taxon>CS clade</taxon>
        <taxon>Chlamydomonadales</taxon>
        <taxon>Chlamydomonadaceae</taxon>
        <taxon>Chlamydomonas</taxon>
    </lineage>
</organism>
<dbReference type="PANTHER" id="PTHR11266">
    <property type="entry name" value="PEROXISOMAL MEMBRANE PROTEIN 2, PXMP2 MPV17"/>
    <property type="match status" value="1"/>
</dbReference>
<dbReference type="Pfam" id="PF04117">
    <property type="entry name" value="Mpv17_PMP22"/>
    <property type="match status" value="1"/>
</dbReference>
<dbReference type="GO" id="GO:0005737">
    <property type="term" value="C:cytoplasm"/>
    <property type="evidence" value="ECO:0007669"/>
    <property type="project" value="TreeGrafter"/>
</dbReference>
<gene>
    <name evidence="8" type="ORF">HXX76_008217</name>
</gene>
<feature type="transmembrane region" description="Helical" evidence="7">
    <location>
        <begin position="378"/>
        <end position="395"/>
    </location>
</feature>
<keyword evidence="3 7" id="KW-0812">Transmembrane</keyword>
<name>A0A835T122_CHLIN</name>
<accession>A0A835T122</accession>
<keyword evidence="5 7" id="KW-0472">Membrane</keyword>
<sequence>MAPTLLAQQQRGAAAACAAAPGRALRCNFSASAPRRAAPRPSASAFRVLNTASGSRGSPPHQQQPEQQQGEAVSPAEHKPSSPKISPASRRTSAVLPDAPSSFFINAAAGLAGGLLLTAAAMHLSGDAHAAVLHADVASSVAGSSLAAFREFGPADLVSRGFGPARPLWTMLLHSHTHAASAASAYITTPHATAAATGAAQHLPHLPLPDLAGAFAGGGGGGGGGPGSLAAPSSVSELWAQASGAAQESAAHVSEAAHGLVAQTVDGYNAWLEESPLMCKIVTGNFFTVAGDMLAQLGCGSGGGHGAPEAAEPSATAAASAGGRRRVDWARTARLCTETSLVGTPLAHWWFNLLDARILPDDPHCPAAVLSKMLLDQLLFAPLGLALFFVVIKLLEGRPHDISRSLRTSYVKSLLGGYLLWPAAGLLNFALLPNEYRLLFNNCVNIIWTCFLSIMSSSDNTEHVTTAAGAPPPAPAPAAAVAPAPAASSRADTLVAGGFMAGAQDFAATAVAAAALGAACSSDRAALGAVAGLAVAVVEATCHSAANAAAATPAPVAAQTEPAQQQPGSLASAESGSACSLAAAEVAVSARSYAGGGSVLVGGPCLEVCERERDEASC</sequence>
<dbReference type="InterPro" id="IPR007248">
    <property type="entry name" value="Mpv17_PMP22"/>
</dbReference>
<comment type="subcellular location">
    <subcellularLocation>
        <location evidence="1">Membrane</location>
        <topology evidence="1">Multi-pass membrane protein</topology>
    </subcellularLocation>
</comment>
<evidence type="ECO:0000256" key="4">
    <source>
        <dbReference type="ARBA" id="ARBA00022989"/>
    </source>
</evidence>
<protein>
    <submittedName>
        <fullName evidence="8">Uncharacterized protein</fullName>
    </submittedName>
</protein>
<evidence type="ECO:0000313" key="8">
    <source>
        <dbReference type="EMBL" id="KAG2433863.1"/>
    </source>
</evidence>
<feature type="region of interest" description="Disordered" evidence="6">
    <location>
        <begin position="50"/>
        <end position="92"/>
    </location>
</feature>
<dbReference type="Proteomes" id="UP000650467">
    <property type="component" value="Unassembled WGS sequence"/>
</dbReference>
<evidence type="ECO:0000256" key="1">
    <source>
        <dbReference type="ARBA" id="ARBA00004141"/>
    </source>
</evidence>
<evidence type="ECO:0000256" key="3">
    <source>
        <dbReference type="ARBA" id="ARBA00022692"/>
    </source>
</evidence>
<comment type="caution">
    <text evidence="8">The sequence shown here is derived from an EMBL/GenBank/DDBJ whole genome shotgun (WGS) entry which is preliminary data.</text>
</comment>
<feature type="compositionally biased region" description="Low complexity" evidence="6">
    <location>
        <begin position="59"/>
        <end position="69"/>
    </location>
</feature>
<evidence type="ECO:0000256" key="2">
    <source>
        <dbReference type="ARBA" id="ARBA00006824"/>
    </source>
</evidence>
<keyword evidence="9" id="KW-1185">Reference proteome</keyword>
<reference evidence="8" key="1">
    <citation type="journal article" date="2020" name="bioRxiv">
        <title>Comparative genomics of Chlamydomonas.</title>
        <authorList>
            <person name="Craig R.J."/>
            <person name="Hasan A.R."/>
            <person name="Ness R.W."/>
            <person name="Keightley P.D."/>
        </authorList>
    </citation>
    <scope>NUCLEOTIDE SEQUENCE</scope>
    <source>
        <strain evidence="8">SAG 7.73</strain>
    </source>
</reference>
<dbReference type="PANTHER" id="PTHR11266:SF17">
    <property type="entry name" value="PROTEIN MPV17"/>
    <property type="match status" value="1"/>
</dbReference>
<dbReference type="EMBL" id="JAEHOC010000018">
    <property type="protein sequence ID" value="KAG2433863.1"/>
    <property type="molecule type" value="Genomic_DNA"/>
</dbReference>